<keyword evidence="3" id="KW-0804">Transcription</keyword>
<evidence type="ECO:0000259" key="4">
    <source>
        <dbReference type="PROSITE" id="PS01124"/>
    </source>
</evidence>
<dbReference type="InterPro" id="IPR020449">
    <property type="entry name" value="Tscrpt_reg_AraC-type_HTH"/>
</dbReference>
<dbReference type="SMART" id="SM00342">
    <property type="entry name" value="HTH_ARAC"/>
    <property type="match status" value="1"/>
</dbReference>
<keyword evidence="2" id="KW-0238">DNA-binding</keyword>
<dbReference type="PANTHER" id="PTHR43280:SF28">
    <property type="entry name" value="HTH-TYPE TRANSCRIPTIONAL ACTIVATOR RHAS"/>
    <property type="match status" value="1"/>
</dbReference>
<evidence type="ECO:0000256" key="1">
    <source>
        <dbReference type="ARBA" id="ARBA00023015"/>
    </source>
</evidence>
<reference evidence="5" key="1">
    <citation type="submission" date="2016-08" db="EMBL/GenBank/DDBJ databases">
        <title>Complete Genome Seqeunce of Paenibacillus sp. nov. IHBB 9852 from high altitute lake of Indian trans-Himalayas.</title>
        <authorList>
            <person name="Kiran S."/>
            <person name="Swarnkar M.K."/>
            <person name="Rana A."/>
            <person name="Tewari R."/>
            <person name="Gulati A."/>
        </authorList>
    </citation>
    <scope>NUCLEOTIDE SEQUENCE [LARGE SCALE GENOMIC DNA]</scope>
    <source>
        <strain evidence="5">IHBB 9852</strain>
    </source>
</reference>
<name>A0A1B2E8H1_9BACL</name>
<dbReference type="Gene3D" id="2.60.120.10">
    <property type="entry name" value="Jelly Rolls"/>
    <property type="match status" value="1"/>
</dbReference>
<dbReference type="PROSITE" id="PS01124">
    <property type="entry name" value="HTH_ARAC_FAMILY_2"/>
    <property type="match status" value="1"/>
</dbReference>
<dbReference type="SUPFAM" id="SSF46689">
    <property type="entry name" value="Homeodomain-like"/>
    <property type="match status" value="1"/>
</dbReference>
<dbReference type="InterPro" id="IPR009057">
    <property type="entry name" value="Homeodomain-like_sf"/>
</dbReference>
<dbReference type="InterPro" id="IPR018060">
    <property type="entry name" value="HTH_AraC"/>
</dbReference>
<dbReference type="KEGG" id="pib:BBD41_28770"/>
<dbReference type="SUPFAM" id="SSF51182">
    <property type="entry name" value="RmlC-like cupins"/>
    <property type="match status" value="1"/>
</dbReference>
<dbReference type="InterPro" id="IPR011051">
    <property type="entry name" value="RmlC_Cupin_sf"/>
</dbReference>
<dbReference type="InterPro" id="IPR013096">
    <property type="entry name" value="Cupin_2"/>
</dbReference>
<dbReference type="EMBL" id="CP016809">
    <property type="protein sequence ID" value="ANY76249.1"/>
    <property type="molecule type" value="Genomic_DNA"/>
</dbReference>
<dbReference type="InterPro" id="IPR014710">
    <property type="entry name" value="RmlC-like_jellyroll"/>
</dbReference>
<dbReference type="Pfam" id="PF12833">
    <property type="entry name" value="HTH_18"/>
    <property type="match status" value="1"/>
</dbReference>
<feature type="domain" description="HTH araC/xylS-type" evidence="4">
    <location>
        <begin position="193"/>
        <end position="291"/>
    </location>
</feature>
<evidence type="ECO:0000256" key="2">
    <source>
        <dbReference type="ARBA" id="ARBA00023125"/>
    </source>
</evidence>
<sequence>MQIKDFRIDQNLKEQTEHRTVVLPFACYQTTINQNIHGHIPLHWHDEIQFVRIVKGEAVFQVNEVKLTLRQSEGIFINSGCLHMAEDMNQSDCVYICLNVSPHFVVPRELYATHVVPYTQATNLPYLCMDSNQAWAKNILDAIVNIYQSVQQQQPYYEIDVAMNLTFIWRNLIMNGFQLTYDQSEAVRSQRMKRMLSWIDNHYAEKITLDDIARAGHLSRSECCRYFKRMLNTTPMNYVIDYRLQKSLLLLQQSGSNVTEVAYKVGFNSTSYFIETFKKSMNMTPLAYKKLKTNAHCNPRFEQT</sequence>
<dbReference type="InterPro" id="IPR018062">
    <property type="entry name" value="HTH_AraC-typ_CS"/>
</dbReference>
<dbReference type="CDD" id="cd02208">
    <property type="entry name" value="cupin_RmlC-like"/>
    <property type="match status" value="1"/>
</dbReference>
<organism evidence="5">
    <name type="scientific">Paenibacillus ihbetae</name>
    <dbReference type="NCBI Taxonomy" id="1870820"/>
    <lineage>
        <taxon>Bacteria</taxon>
        <taxon>Bacillati</taxon>
        <taxon>Bacillota</taxon>
        <taxon>Bacilli</taxon>
        <taxon>Bacillales</taxon>
        <taxon>Paenibacillaceae</taxon>
        <taxon>Paenibacillus</taxon>
    </lineage>
</organism>
<dbReference type="Gene3D" id="1.10.10.60">
    <property type="entry name" value="Homeodomain-like"/>
    <property type="match status" value="2"/>
</dbReference>
<dbReference type="PRINTS" id="PR00032">
    <property type="entry name" value="HTHARAC"/>
</dbReference>
<protein>
    <submittedName>
        <fullName evidence="5">Transcriptional regulator</fullName>
    </submittedName>
</protein>
<dbReference type="RefSeq" id="WP_099480256.1">
    <property type="nucleotide sequence ID" value="NZ_CP016809.1"/>
</dbReference>
<accession>A0A1B2E8H1</accession>
<evidence type="ECO:0000313" key="5">
    <source>
        <dbReference type="EMBL" id="ANY76249.1"/>
    </source>
</evidence>
<gene>
    <name evidence="5" type="ORF">BBD41_28770</name>
</gene>
<dbReference type="AlphaFoldDB" id="A0A1B2E8H1"/>
<keyword evidence="1" id="KW-0805">Transcription regulation</keyword>
<dbReference type="PANTHER" id="PTHR43280">
    <property type="entry name" value="ARAC-FAMILY TRANSCRIPTIONAL REGULATOR"/>
    <property type="match status" value="1"/>
</dbReference>
<dbReference type="Pfam" id="PF07883">
    <property type="entry name" value="Cupin_2"/>
    <property type="match status" value="1"/>
</dbReference>
<dbReference type="GO" id="GO:0043565">
    <property type="term" value="F:sequence-specific DNA binding"/>
    <property type="evidence" value="ECO:0007669"/>
    <property type="project" value="InterPro"/>
</dbReference>
<dbReference type="GO" id="GO:0003700">
    <property type="term" value="F:DNA-binding transcription factor activity"/>
    <property type="evidence" value="ECO:0007669"/>
    <property type="project" value="InterPro"/>
</dbReference>
<evidence type="ECO:0000256" key="3">
    <source>
        <dbReference type="ARBA" id="ARBA00023163"/>
    </source>
</evidence>
<proteinExistence type="predicted"/>
<dbReference type="PROSITE" id="PS00041">
    <property type="entry name" value="HTH_ARAC_FAMILY_1"/>
    <property type="match status" value="1"/>
</dbReference>